<evidence type="ECO:0000256" key="1">
    <source>
        <dbReference type="SAM" id="Phobius"/>
    </source>
</evidence>
<feature type="transmembrane region" description="Helical" evidence="1">
    <location>
        <begin position="31"/>
        <end position="58"/>
    </location>
</feature>
<keyword evidence="1" id="KW-1133">Transmembrane helix</keyword>
<dbReference type="AlphaFoldDB" id="A0A498IV42"/>
<organism evidence="2 3">
    <name type="scientific">Malus domestica</name>
    <name type="common">Apple</name>
    <name type="synonym">Pyrus malus</name>
    <dbReference type="NCBI Taxonomy" id="3750"/>
    <lineage>
        <taxon>Eukaryota</taxon>
        <taxon>Viridiplantae</taxon>
        <taxon>Streptophyta</taxon>
        <taxon>Embryophyta</taxon>
        <taxon>Tracheophyta</taxon>
        <taxon>Spermatophyta</taxon>
        <taxon>Magnoliopsida</taxon>
        <taxon>eudicotyledons</taxon>
        <taxon>Gunneridae</taxon>
        <taxon>Pentapetalae</taxon>
        <taxon>rosids</taxon>
        <taxon>fabids</taxon>
        <taxon>Rosales</taxon>
        <taxon>Rosaceae</taxon>
        <taxon>Amygdaloideae</taxon>
        <taxon>Maleae</taxon>
        <taxon>Malus</taxon>
    </lineage>
</organism>
<accession>A0A498IV42</accession>
<keyword evidence="1" id="KW-0472">Membrane</keyword>
<evidence type="ECO:0000313" key="2">
    <source>
        <dbReference type="EMBL" id="RXH85984.1"/>
    </source>
</evidence>
<name>A0A498IV42_MALDO</name>
<keyword evidence="1" id="KW-0812">Transmembrane</keyword>
<sequence>MAILKHRSQTAADRSCVHCPRLYNVIRSLNFVCFVANLSASLAASAATSVILAASIWLNLVSQHAVVIPDHSLFFDGASLGSLADCSGNAGFASVGSHDITAAEEETVDGVVWGFDGGVVEARGAVGVGGEGGEEAVEVGLEGGVWGEGGGV</sequence>
<protein>
    <submittedName>
        <fullName evidence="2">Uncharacterized protein</fullName>
    </submittedName>
</protein>
<keyword evidence="3" id="KW-1185">Reference proteome</keyword>
<dbReference type="EMBL" id="RDQH01000336">
    <property type="protein sequence ID" value="RXH85984.1"/>
    <property type="molecule type" value="Genomic_DNA"/>
</dbReference>
<proteinExistence type="predicted"/>
<gene>
    <name evidence="2" type="ORF">DVH24_017037</name>
</gene>
<comment type="caution">
    <text evidence="2">The sequence shown here is derived from an EMBL/GenBank/DDBJ whole genome shotgun (WGS) entry which is preliminary data.</text>
</comment>
<evidence type="ECO:0000313" key="3">
    <source>
        <dbReference type="Proteomes" id="UP000290289"/>
    </source>
</evidence>
<dbReference type="Proteomes" id="UP000290289">
    <property type="component" value="Chromosome 10"/>
</dbReference>
<reference evidence="2 3" key="1">
    <citation type="submission" date="2018-10" db="EMBL/GenBank/DDBJ databases">
        <title>A high-quality apple genome assembly.</title>
        <authorList>
            <person name="Hu J."/>
        </authorList>
    </citation>
    <scope>NUCLEOTIDE SEQUENCE [LARGE SCALE GENOMIC DNA]</scope>
    <source>
        <strain evidence="3">cv. HFTH1</strain>
        <tissue evidence="2">Young leaf</tissue>
    </source>
</reference>